<name>A0AA88RL74_9ASTE</name>
<evidence type="ECO:0000256" key="2">
    <source>
        <dbReference type="ARBA" id="ARBA00022676"/>
    </source>
</evidence>
<dbReference type="GO" id="GO:0006004">
    <property type="term" value="P:fucose metabolic process"/>
    <property type="evidence" value="ECO:0007669"/>
    <property type="project" value="UniProtKB-KW"/>
</dbReference>
<dbReference type="InterPro" id="IPR019378">
    <property type="entry name" value="GDP-Fuc_O-FucTrfase"/>
</dbReference>
<evidence type="ECO:0000256" key="4">
    <source>
        <dbReference type="ARBA" id="ARBA00023253"/>
    </source>
</evidence>
<evidence type="ECO:0000313" key="8">
    <source>
        <dbReference type="Proteomes" id="UP001187471"/>
    </source>
</evidence>
<keyword evidence="5" id="KW-0119">Carbohydrate metabolism</keyword>
<keyword evidence="2" id="KW-0328">Glycosyltransferase</keyword>
<comment type="caution">
    <text evidence="7">The sequence shown here is derived from an EMBL/GenBank/DDBJ whole genome shotgun (WGS) entry which is preliminary data.</text>
</comment>
<dbReference type="PANTHER" id="PTHR31288">
    <property type="entry name" value="O-FUCOSYLTRANSFERASE FAMILY PROTEIN"/>
    <property type="match status" value="1"/>
</dbReference>
<dbReference type="Proteomes" id="UP001187471">
    <property type="component" value="Unassembled WGS sequence"/>
</dbReference>
<keyword evidence="8" id="KW-1185">Reference proteome</keyword>
<dbReference type="EMBL" id="JAVXUO010001554">
    <property type="protein sequence ID" value="KAK2981161.1"/>
    <property type="molecule type" value="Genomic_DNA"/>
</dbReference>
<dbReference type="InterPro" id="IPR024709">
    <property type="entry name" value="FucosylTrfase_pln"/>
</dbReference>
<evidence type="ECO:0000256" key="5">
    <source>
        <dbReference type="ARBA" id="ARBA00023277"/>
    </source>
</evidence>
<dbReference type="GO" id="GO:0016757">
    <property type="term" value="F:glycosyltransferase activity"/>
    <property type="evidence" value="ECO:0007669"/>
    <property type="project" value="UniProtKB-KW"/>
</dbReference>
<reference evidence="7" key="1">
    <citation type="submission" date="2022-12" db="EMBL/GenBank/DDBJ databases">
        <title>Draft genome assemblies for two species of Escallonia (Escalloniales).</title>
        <authorList>
            <person name="Chanderbali A."/>
            <person name="Dervinis C."/>
            <person name="Anghel I."/>
            <person name="Soltis D."/>
            <person name="Soltis P."/>
            <person name="Zapata F."/>
        </authorList>
    </citation>
    <scope>NUCLEOTIDE SEQUENCE</scope>
    <source>
        <strain evidence="7">UCBG92.1500</strain>
        <tissue evidence="7">Leaf</tissue>
    </source>
</reference>
<comment type="similarity">
    <text evidence="1">Belongs to the glycosyltransferase GT106 family.</text>
</comment>
<proteinExistence type="inferred from homology"/>
<evidence type="ECO:0000256" key="6">
    <source>
        <dbReference type="ARBA" id="ARBA00030350"/>
    </source>
</evidence>
<dbReference type="PANTHER" id="PTHR31288:SF8">
    <property type="entry name" value="O-FUCOSYLTRANSFERASE 10-RELATED"/>
    <property type="match status" value="1"/>
</dbReference>
<evidence type="ECO:0000256" key="3">
    <source>
        <dbReference type="ARBA" id="ARBA00022679"/>
    </source>
</evidence>
<sequence>MASIDRKEGSDMTAVTKLSAVWRYKRKLKEQKPCLNTTTGRHLETPEPVRYLIVEANGGLNQQRSSICNAVAVAGLLNATLIIPRFEFHNVWRDPRKALLTWDDSDESDKEGSEDEDVAQLCFMANDDDPKVTPENHFNELK</sequence>
<evidence type="ECO:0000313" key="7">
    <source>
        <dbReference type="EMBL" id="KAK2981161.1"/>
    </source>
</evidence>
<keyword evidence="3" id="KW-0808">Transferase</keyword>
<evidence type="ECO:0000256" key="1">
    <source>
        <dbReference type="ARBA" id="ARBA00007737"/>
    </source>
</evidence>
<keyword evidence="4" id="KW-0294">Fucose metabolism</keyword>
<dbReference type="AlphaFoldDB" id="A0AA88RL74"/>
<gene>
    <name evidence="7" type="ORF">RJ640_024384</name>
</gene>
<accession>A0AA88RL74</accession>
<protein>
    <recommendedName>
        <fullName evidence="6">O-fucosyltransferase family protein</fullName>
    </recommendedName>
</protein>
<organism evidence="7 8">
    <name type="scientific">Escallonia rubra</name>
    <dbReference type="NCBI Taxonomy" id="112253"/>
    <lineage>
        <taxon>Eukaryota</taxon>
        <taxon>Viridiplantae</taxon>
        <taxon>Streptophyta</taxon>
        <taxon>Embryophyta</taxon>
        <taxon>Tracheophyta</taxon>
        <taxon>Spermatophyta</taxon>
        <taxon>Magnoliopsida</taxon>
        <taxon>eudicotyledons</taxon>
        <taxon>Gunneridae</taxon>
        <taxon>Pentapetalae</taxon>
        <taxon>asterids</taxon>
        <taxon>campanulids</taxon>
        <taxon>Escalloniales</taxon>
        <taxon>Escalloniaceae</taxon>
        <taxon>Escallonia</taxon>
    </lineage>
</organism>
<dbReference type="Pfam" id="PF10250">
    <property type="entry name" value="O-FucT"/>
    <property type="match status" value="1"/>
</dbReference>